<dbReference type="Proteomes" id="UP001162483">
    <property type="component" value="Unassembled WGS sequence"/>
</dbReference>
<keyword evidence="2" id="KW-1185">Reference proteome</keyword>
<sequence>KVGSDKVLTNFCVQKILYSVTKPRTLHSLYLVSHSTHNIEVQLF</sequence>
<proteinExistence type="predicted"/>
<evidence type="ECO:0000313" key="2">
    <source>
        <dbReference type="Proteomes" id="UP001162483"/>
    </source>
</evidence>
<protein>
    <submittedName>
        <fullName evidence="1">Uncharacterized protein</fullName>
    </submittedName>
</protein>
<name>A0ABN9CR15_9NEOB</name>
<organism evidence="1 2">
    <name type="scientific">Staurois parvus</name>
    <dbReference type="NCBI Taxonomy" id="386267"/>
    <lineage>
        <taxon>Eukaryota</taxon>
        <taxon>Metazoa</taxon>
        <taxon>Chordata</taxon>
        <taxon>Craniata</taxon>
        <taxon>Vertebrata</taxon>
        <taxon>Euteleostomi</taxon>
        <taxon>Amphibia</taxon>
        <taxon>Batrachia</taxon>
        <taxon>Anura</taxon>
        <taxon>Neobatrachia</taxon>
        <taxon>Ranoidea</taxon>
        <taxon>Ranidae</taxon>
        <taxon>Staurois</taxon>
    </lineage>
</organism>
<feature type="non-terminal residue" evidence="1">
    <location>
        <position position="1"/>
    </location>
</feature>
<comment type="caution">
    <text evidence="1">The sequence shown here is derived from an EMBL/GenBank/DDBJ whole genome shotgun (WGS) entry which is preliminary data.</text>
</comment>
<evidence type="ECO:0000313" key="1">
    <source>
        <dbReference type="EMBL" id="CAI9562571.1"/>
    </source>
</evidence>
<accession>A0ABN9CR15</accession>
<dbReference type="EMBL" id="CATNWA010011953">
    <property type="protein sequence ID" value="CAI9562571.1"/>
    <property type="molecule type" value="Genomic_DNA"/>
</dbReference>
<reference evidence="1" key="1">
    <citation type="submission" date="2023-05" db="EMBL/GenBank/DDBJ databases">
        <authorList>
            <person name="Stuckert A."/>
        </authorList>
    </citation>
    <scope>NUCLEOTIDE SEQUENCE</scope>
</reference>
<gene>
    <name evidence="1" type="ORF">SPARVUS_LOCUS5637698</name>
</gene>